<name>A0A1H5X7K1_9HYPH</name>
<evidence type="ECO:0000256" key="3">
    <source>
        <dbReference type="ARBA" id="ARBA00023163"/>
    </source>
</evidence>
<dbReference type="SMART" id="SM00342">
    <property type="entry name" value="HTH_ARAC"/>
    <property type="match status" value="1"/>
</dbReference>
<dbReference type="RefSeq" id="WP_103871993.1">
    <property type="nucleotide sequence ID" value="NZ_FNUY01000003.1"/>
</dbReference>
<dbReference type="AlphaFoldDB" id="A0A1H5X7K1"/>
<protein>
    <submittedName>
        <fullName evidence="5">Transcriptional regulator, AraC family</fullName>
    </submittedName>
</protein>
<evidence type="ECO:0000256" key="2">
    <source>
        <dbReference type="ARBA" id="ARBA00023125"/>
    </source>
</evidence>
<dbReference type="EMBL" id="FNUY01000003">
    <property type="protein sequence ID" value="SEG07724.1"/>
    <property type="molecule type" value="Genomic_DNA"/>
</dbReference>
<dbReference type="InterPro" id="IPR018060">
    <property type="entry name" value="HTH_AraC"/>
</dbReference>
<dbReference type="OrthoDB" id="9802263at2"/>
<keyword evidence="2" id="KW-0238">DNA-binding</keyword>
<dbReference type="PANTHER" id="PTHR46796:SF7">
    <property type="entry name" value="ARAC FAMILY TRANSCRIPTIONAL REGULATOR"/>
    <property type="match status" value="1"/>
</dbReference>
<proteinExistence type="predicted"/>
<dbReference type="PROSITE" id="PS00041">
    <property type="entry name" value="HTH_ARAC_FAMILY_1"/>
    <property type="match status" value="1"/>
</dbReference>
<dbReference type="InterPro" id="IPR009057">
    <property type="entry name" value="Homeodomain-like_sf"/>
</dbReference>
<evidence type="ECO:0000313" key="5">
    <source>
        <dbReference type="EMBL" id="SEG07724.1"/>
    </source>
</evidence>
<evidence type="ECO:0000313" key="6">
    <source>
        <dbReference type="Proteomes" id="UP000236743"/>
    </source>
</evidence>
<keyword evidence="1" id="KW-0805">Transcription regulation</keyword>
<evidence type="ECO:0000256" key="1">
    <source>
        <dbReference type="ARBA" id="ARBA00023015"/>
    </source>
</evidence>
<dbReference type="PANTHER" id="PTHR46796">
    <property type="entry name" value="HTH-TYPE TRANSCRIPTIONAL ACTIVATOR RHAS-RELATED"/>
    <property type="match status" value="1"/>
</dbReference>
<evidence type="ECO:0000259" key="4">
    <source>
        <dbReference type="PROSITE" id="PS01124"/>
    </source>
</evidence>
<gene>
    <name evidence="5" type="ORF">SAMN04488115_103127</name>
</gene>
<dbReference type="Pfam" id="PF12833">
    <property type="entry name" value="HTH_18"/>
    <property type="match status" value="1"/>
</dbReference>
<sequence length="344" mass="37219">MHDHSSKPAATPASDHLTDMLRGLRLDGVEYGRCEMTAPWAIAVPQQKAARFYFIAKRGCWLLTPSKEWLELRDGDAVLLPRGAEHVLASAPDVEAFPLANCQIRKVCGNIFDVKGGGDGQGAGESEPTLIFSGSMTFNVDAAHPLLRMMPDLMQMFELAKSEPGIPHLLEAMAREVAMDRVGAGGILARLADVLAASIIRSWVESGCGDATGWIAAARCPEIGRVLAAIHVTPERDWTVATLARMMGASRSGFAERFATIVGETPARYVAQVRMQQARQWLVGDKLKIAVVARRLGYESEASFSRAFKRITGKAPSHFRATAPDGFEGETRLAAVPPQQLPGT</sequence>
<reference evidence="5 6" key="1">
    <citation type="submission" date="2016-10" db="EMBL/GenBank/DDBJ databases">
        <authorList>
            <person name="de Groot N.N."/>
        </authorList>
    </citation>
    <scope>NUCLEOTIDE SEQUENCE [LARGE SCALE GENOMIC DNA]</scope>
    <source>
        <strain evidence="5 6">DSM 26656</strain>
    </source>
</reference>
<keyword evidence="6" id="KW-1185">Reference proteome</keyword>
<dbReference type="Proteomes" id="UP000236743">
    <property type="component" value="Unassembled WGS sequence"/>
</dbReference>
<dbReference type="GO" id="GO:0003700">
    <property type="term" value="F:DNA-binding transcription factor activity"/>
    <property type="evidence" value="ECO:0007669"/>
    <property type="project" value="InterPro"/>
</dbReference>
<dbReference type="InterPro" id="IPR018062">
    <property type="entry name" value="HTH_AraC-typ_CS"/>
</dbReference>
<dbReference type="PRINTS" id="PR00032">
    <property type="entry name" value="HTHARAC"/>
</dbReference>
<dbReference type="InterPro" id="IPR050204">
    <property type="entry name" value="AraC_XylS_family_regulators"/>
</dbReference>
<dbReference type="Gene3D" id="1.10.10.60">
    <property type="entry name" value="Homeodomain-like"/>
    <property type="match status" value="2"/>
</dbReference>
<dbReference type="PROSITE" id="PS01124">
    <property type="entry name" value="HTH_ARAC_FAMILY_2"/>
    <property type="match status" value="1"/>
</dbReference>
<dbReference type="Pfam" id="PF12852">
    <property type="entry name" value="Cupin_6"/>
    <property type="match status" value="1"/>
</dbReference>
<dbReference type="InterPro" id="IPR032783">
    <property type="entry name" value="AraC_lig"/>
</dbReference>
<organism evidence="5 6">
    <name type="scientific">Bosea lathyri</name>
    <dbReference type="NCBI Taxonomy" id="1036778"/>
    <lineage>
        <taxon>Bacteria</taxon>
        <taxon>Pseudomonadati</taxon>
        <taxon>Pseudomonadota</taxon>
        <taxon>Alphaproteobacteria</taxon>
        <taxon>Hyphomicrobiales</taxon>
        <taxon>Boseaceae</taxon>
        <taxon>Bosea</taxon>
    </lineage>
</organism>
<dbReference type="SUPFAM" id="SSF46689">
    <property type="entry name" value="Homeodomain-like"/>
    <property type="match status" value="2"/>
</dbReference>
<keyword evidence="3" id="KW-0804">Transcription</keyword>
<dbReference type="InterPro" id="IPR020449">
    <property type="entry name" value="Tscrpt_reg_AraC-type_HTH"/>
</dbReference>
<accession>A0A1H5X7K1</accession>
<feature type="domain" description="HTH araC/xylS-type" evidence="4">
    <location>
        <begin position="224"/>
        <end position="322"/>
    </location>
</feature>
<dbReference type="GO" id="GO:0043565">
    <property type="term" value="F:sequence-specific DNA binding"/>
    <property type="evidence" value="ECO:0007669"/>
    <property type="project" value="InterPro"/>
</dbReference>